<name>A0A0F4XJ80_9PSED</name>
<proteinExistence type="predicted"/>
<sequence length="158" mass="17503">MRPRAVIDDNVVRIKFLNGNGTLSDSPEELEKVPVIEVLMEQAGPDGNIIQAGRAMALVDTGADHFAMDRSFAERCGFIPAGTTTPSGVGGFVENANYYDLTWRVTTNGGEKIFRSRFVAVPLKETGREYQAIFGMTFVHKGRLLMDSKTSEYIFEFN</sequence>
<dbReference type="AlphaFoldDB" id="A0A0F4XJ80"/>
<feature type="domain" description="Peptidase A2" evidence="2">
    <location>
        <begin position="55"/>
        <end position="130"/>
    </location>
</feature>
<dbReference type="InterPro" id="IPR021109">
    <property type="entry name" value="Peptidase_aspartic_dom_sf"/>
</dbReference>
<dbReference type="EMBL" id="JZXC01000021">
    <property type="protein sequence ID" value="KKA06037.1"/>
    <property type="molecule type" value="Genomic_DNA"/>
</dbReference>
<organism evidence="3 4">
    <name type="scientific">Pseudomonas kilonensis</name>
    <dbReference type="NCBI Taxonomy" id="132476"/>
    <lineage>
        <taxon>Bacteria</taxon>
        <taxon>Pseudomonadati</taxon>
        <taxon>Pseudomonadota</taxon>
        <taxon>Gammaproteobacteria</taxon>
        <taxon>Pseudomonadales</taxon>
        <taxon>Pseudomonadaceae</taxon>
        <taxon>Pseudomonas</taxon>
    </lineage>
</organism>
<dbReference type="GO" id="GO:0004190">
    <property type="term" value="F:aspartic-type endopeptidase activity"/>
    <property type="evidence" value="ECO:0007669"/>
    <property type="project" value="InterPro"/>
</dbReference>
<dbReference type="SUPFAM" id="SSF50630">
    <property type="entry name" value="Acid proteases"/>
    <property type="match status" value="1"/>
</dbReference>
<dbReference type="Pfam" id="PF13650">
    <property type="entry name" value="Asp_protease_2"/>
    <property type="match status" value="1"/>
</dbReference>
<dbReference type="Proteomes" id="UP000033662">
    <property type="component" value="Unassembled WGS sequence"/>
</dbReference>
<evidence type="ECO:0000313" key="3">
    <source>
        <dbReference type="EMBL" id="KKA06037.1"/>
    </source>
</evidence>
<dbReference type="CDD" id="cd00303">
    <property type="entry name" value="retropepsin_like"/>
    <property type="match status" value="1"/>
</dbReference>
<reference evidence="3 4" key="1">
    <citation type="submission" date="2015-03" db="EMBL/GenBank/DDBJ databases">
        <title>Pseudomonas fluorescens 1855-344 Genome sequencing and assembly.</title>
        <authorList>
            <person name="Eng W.W.H."/>
            <person name="Gan H.M."/>
            <person name="Savka M.A."/>
        </authorList>
    </citation>
    <scope>NUCLEOTIDE SEQUENCE [LARGE SCALE GENOMIC DNA]</scope>
    <source>
        <strain evidence="3 4">1855-344</strain>
    </source>
</reference>
<keyword evidence="1" id="KW-0378">Hydrolase</keyword>
<comment type="caution">
    <text evidence="3">The sequence shown here is derived from an EMBL/GenBank/DDBJ whole genome shotgun (WGS) entry which is preliminary data.</text>
</comment>
<protein>
    <recommendedName>
        <fullName evidence="2">Peptidase A2 domain-containing protein</fullName>
    </recommendedName>
</protein>
<evidence type="ECO:0000259" key="2">
    <source>
        <dbReference type="PROSITE" id="PS50175"/>
    </source>
</evidence>
<dbReference type="PATRIC" id="fig|132476.4.peg.2678"/>
<dbReference type="InterPro" id="IPR001995">
    <property type="entry name" value="Peptidase_A2_cat"/>
</dbReference>
<dbReference type="GO" id="GO:0006508">
    <property type="term" value="P:proteolysis"/>
    <property type="evidence" value="ECO:0007669"/>
    <property type="project" value="InterPro"/>
</dbReference>
<evidence type="ECO:0000313" key="4">
    <source>
        <dbReference type="Proteomes" id="UP000033662"/>
    </source>
</evidence>
<accession>A0A0F4XJ80</accession>
<gene>
    <name evidence="3" type="ORF">VP02_20210</name>
</gene>
<evidence type="ECO:0000256" key="1">
    <source>
        <dbReference type="ARBA" id="ARBA00022801"/>
    </source>
</evidence>
<dbReference type="PROSITE" id="PS50175">
    <property type="entry name" value="ASP_PROT_RETROV"/>
    <property type="match status" value="1"/>
</dbReference>
<dbReference type="Gene3D" id="2.40.70.10">
    <property type="entry name" value="Acid Proteases"/>
    <property type="match status" value="1"/>
</dbReference>